<comment type="caution">
    <text evidence="2">The sequence shown here is derived from an EMBL/GenBank/DDBJ whole genome shotgun (WGS) entry which is preliminary data.</text>
</comment>
<keyword evidence="1" id="KW-0472">Membrane</keyword>
<gene>
    <name evidence="2" type="ORF">CPB84DRAFT_1782815</name>
</gene>
<sequence>MIIGLMKDRSIRYSALKTARFSTVDEDEKETLGPVVVWIAVHPQTTSAKTVRDVTPDILHILANFQIKDTVIEWYEGSVVKLVGPPLMSVVDDTNPTFGIRHPFTTALGIPIARRKTTSRVPSLICYVALPMFPYLSISQTCILTFDLKVHNFRWLTDVNDRAY</sequence>
<protein>
    <submittedName>
        <fullName evidence="2">Uncharacterized protein</fullName>
    </submittedName>
</protein>
<proteinExistence type="predicted"/>
<dbReference type="EMBL" id="JADNYJ010000064">
    <property type="protein sequence ID" value="KAF8894330.1"/>
    <property type="molecule type" value="Genomic_DNA"/>
</dbReference>
<dbReference type="OrthoDB" id="3364808at2759"/>
<feature type="transmembrane region" description="Helical" evidence="1">
    <location>
        <begin position="124"/>
        <end position="146"/>
    </location>
</feature>
<evidence type="ECO:0000313" key="3">
    <source>
        <dbReference type="Proteomes" id="UP000724874"/>
    </source>
</evidence>
<evidence type="ECO:0000313" key="2">
    <source>
        <dbReference type="EMBL" id="KAF8894330.1"/>
    </source>
</evidence>
<reference evidence="2" key="1">
    <citation type="submission" date="2020-11" db="EMBL/GenBank/DDBJ databases">
        <authorList>
            <consortium name="DOE Joint Genome Institute"/>
            <person name="Ahrendt S."/>
            <person name="Riley R."/>
            <person name="Andreopoulos W."/>
            <person name="LaButti K."/>
            <person name="Pangilinan J."/>
            <person name="Ruiz-duenas F.J."/>
            <person name="Barrasa J.M."/>
            <person name="Sanchez-Garcia M."/>
            <person name="Camarero S."/>
            <person name="Miyauchi S."/>
            <person name="Serrano A."/>
            <person name="Linde D."/>
            <person name="Babiker R."/>
            <person name="Drula E."/>
            <person name="Ayuso-Fernandez I."/>
            <person name="Pacheco R."/>
            <person name="Padilla G."/>
            <person name="Ferreira P."/>
            <person name="Barriuso J."/>
            <person name="Kellner H."/>
            <person name="Castanera R."/>
            <person name="Alfaro M."/>
            <person name="Ramirez L."/>
            <person name="Pisabarro A.G."/>
            <person name="Kuo A."/>
            <person name="Tritt A."/>
            <person name="Lipzen A."/>
            <person name="He G."/>
            <person name="Yan M."/>
            <person name="Ng V."/>
            <person name="Cullen D."/>
            <person name="Martin F."/>
            <person name="Rosso M.-N."/>
            <person name="Henrissat B."/>
            <person name="Hibbett D."/>
            <person name="Martinez A.T."/>
            <person name="Grigoriev I.V."/>
        </authorList>
    </citation>
    <scope>NUCLEOTIDE SEQUENCE</scope>
    <source>
        <strain evidence="2">AH 44721</strain>
    </source>
</reference>
<name>A0A9P5NK32_GYMJU</name>
<accession>A0A9P5NK32</accession>
<keyword evidence="1" id="KW-1133">Transmembrane helix</keyword>
<evidence type="ECO:0000256" key="1">
    <source>
        <dbReference type="SAM" id="Phobius"/>
    </source>
</evidence>
<dbReference type="Proteomes" id="UP000724874">
    <property type="component" value="Unassembled WGS sequence"/>
</dbReference>
<dbReference type="AlphaFoldDB" id="A0A9P5NK32"/>
<keyword evidence="3" id="KW-1185">Reference proteome</keyword>
<organism evidence="2 3">
    <name type="scientific">Gymnopilus junonius</name>
    <name type="common">Spectacular rustgill mushroom</name>
    <name type="synonym">Gymnopilus spectabilis subsp. junonius</name>
    <dbReference type="NCBI Taxonomy" id="109634"/>
    <lineage>
        <taxon>Eukaryota</taxon>
        <taxon>Fungi</taxon>
        <taxon>Dikarya</taxon>
        <taxon>Basidiomycota</taxon>
        <taxon>Agaricomycotina</taxon>
        <taxon>Agaricomycetes</taxon>
        <taxon>Agaricomycetidae</taxon>
        <taxon>Agaricales</taxon>
        <taxon>Agaricineae</taxon>
        <taxon>Hymenogastraceae</taxon>
        <taxon>Gymnopilus</taxon>
    </lineage>
</organism>
<keyword evidence="1" id="KW-0812">Transmembrane</keyword>